<feature type="domain" description="K Homology" evidence="4">
    <location>
        <begin position="126"/>
        <end position="201"/>
    </location>
</feature>
<dbReference type="GO" id="GO:0003723">
    <property type="term" value="F:RNA binding"/>
    <property type="evidence" value="ECO:0007669"/>
    <property type="project" value="UniProtKB-UniRule"/>
</dbReference>
<dbReference type="PROSITE" id="PS50084">
    <property type="entry name" value="KH_TYPE_1"/>
    <property type="match status" value="3"/>
</dbReference>
<keyword evidence="1" id="KW-0677">Repeat</keyword>
<dbReference type="AlphaFoldDB" id="A0AAV6XRL8"/>
<evidence type="ECO:0000313" key="6">
    <source>
        <dbReference type="Proteomes" id="UP000826271"/>
    </source>
</evidence>
<dbReference type="Pfam" id="PF00013">
    <property type="entry name" value="KH_1"/>
    <property type="match status" value="3"/>
</dbReference>
<evidence type="ECO:0000256" key="1">
    <source>
        <dbReference type="ARBA" id="ARBA00022737"/>
    </source>
</evidence>
<organism evidence="5 6">
    <name type="scientific">Buddleja alternifolia</name>
    <dbReference type="NCBI Taxonomy" id="168488"/>
    <lineage>
        <taxon>Eukaryota</taxon>
        <taxon>Viridiplantae</taxon>
        <taxon>Streptophyta</taxon>
        <taxon>Embryophyta</taxon>
        <taxon>Tracheophyta</taxon>
        <taxon>Spermatophyta</taxon>
        <taxon>Magnoliopsida</taxon>
        <taxon>eudicotyledons</taxon>
        <taxon>Gunneridae</taxon>
        <taxon>Pentapetalae</taxon>
        <taxon>asterids</taxon>
        <taxon>lamiids</taxon>
        <taxon>Lamiales</taxon>
        <taxon>Scrophulariaceae</taxon>
        <taxon>Buddlejeae</taxon>
        <taxon>Buddleja</taxon>
    </lineage>
</organism>
<dbReference type="SUPFAM" id="SSF54791">
    <property type="entry name" value="Eukaryotic type KH-domain (KH-domain type I)"/>
    <property type="match status" value="3"/>
</dbReference>
<feature type="compositionally biased region" description="Polar residues" evidence="3">
    <location>
        <begin position="498"/>
        <end position="513"/>
    </location>
</feature>
<dbReference type="SMART" id="SM00322">
    <property type="entry name" value="KH"/>
    <property type="match status" value="3"/>
</dbReference>
<dbReference type="InterPro" id="IPR004087">
    <property type="entry name" value="KH_dom"/>
</dbReference>
<dbReference type="PANTHER" id="PTHR10288">
    <property type="entry name" value="KH DOMAIN CONTAINING RNA BINDING PROTEIN"/>
    <property type="match status" value="1"/>
</dbReference>
<dbReference type="EMBL" id="WHWC01000004">
    <property type="protein sequence ID" value="KAG8384080.1"/>
    <property type="molecule type" value="Genomic_DNA"/>
</dbReference>
<feature type="region of interest" description="Disordered" evidence="3">
    <location>
        <begin position="457"/>
        <end position="548"/>
    </location>
</feature>
<evidence type="ECO:0000256" key="2">
    <source>
        <dbReference type="PROSITE-ProRule" id="PRU00117"/>
    </source>
</evidence>
<name>A0AAV6XRL8_9LAMI</name>
<feature type="region of interest" description="Disordered" evidence="3">
    <location>
        <begin position="365"/>
        <end position="397"/>
    </location>
</feature>
<feature type="domain" description="K Homology" evidence="4">
    <location>
        <begin position="274"/>
        <end position="356"/>
    </location>
</feature>
<dbReference type="Gene3D" id="3.30.1370.10">
    <property type="entry name" value="K Homology domain, type 1"/>
    <property type="match status" value="1"/>
</dbReference>
<feature type="compositionally biased region" description="Polar residues" evidence="3">
    <location>
        <begin position="470"/>
        <end position="488"/>
    </location>
</feature>
<feature type="domain" description="K Homology" evidence="4">
    <location>
        <begin position="53"/>
        <end position="117"/>
    </location>
</feature>
<feature type="compositionally biased region" description="Polar residues" evidence="3">
    <location>
        <begin position="529"/>
        <end position="548"/>
    </location>
</feature>
<evidence type="ECO:0000313" key="5">
    <source>
        <dbReference type="EMBL" id="KAG8384080.1"/>
    </source>
</evidence>
<keyword evidence="2" id="KW-0694">RNA-binding</keyword>
<comment type="caution">
    <text evidence="5">The sequence shown here is derived from an EMBL/GenBank/DDBJ whole genome shotgun (WGS) entry which is preliminary data.</text>
</comment>
<dbReference type="Gene3D" id="3.30.310.210">
    <property type="match status" value="1"/>
</dbReference>
<sequence>MLPGRNSAWLEQTTDAHSMPPMPWRGAYGIQQSGFRPEDFDGLPPPHDEEAPSEFTMKILCSSEKIGGVIGKGGLNVKQLQQKTGASIHVDNVSTEWDERVLSDQSQTINAILQLQNKSSQYSEKGTITTRLLALSSKVGCILGQGGHVTNEMRRRTHADILVFSKEDKPQCASEDEEIVQITGSFGVAEDALVEITSRLRTRCLRDANSKDELAPVRPLPRFGPMGNLRGGGLPPPSVVGAGSSRRYEHLKGGVREYELPSFPFHPCAPGYLNANEAMISLVSTMGGTRISEVGCILGQGGHVTNEMRRRTHADILVFSKEDKPKCASEDEEIVQITGSFGVAEDALVEITSRLRTRCLRDASSRDEPAPVRPLPRFGPVGNLRGGGLPPPSVVGAGSSRRYEHLKGGVREYELPSFPFHPCAPGYLNANEAMISLVSTMGGTRISEIAGERVNIQDPYPTQPEFGSSEHFNASRNMYDTPASSVGPNNYPRPDLYQSYNPQPTAYPNTYASTAPYPNYNPQPVAYQNDYTQQGPHQNITTHGSYKY</sequence>
<dbReference type="Proteomes" id="UP000826271">
    <property type="component" value="Unassembled WGS sequence"/>
</dbReference>
<accession>A0AAV6XRL8</accession>
<evidence type="ECO:0000259" key="4">
    <source>
        <dbReference type="SMART" id="SM00322"/>
    </source>
</evidence>
<dbReference type="InterPro" id="IPR036612">
    <property type="entry name" value="KH_dom_type_1_sf"/>
</dbReference>
<gene>
    <name evidence="5" type="ORF">BUALT_Bualt04G0080800</name>
</gene>
<proteinExistence type="predicted"/>
<dbReference type="InterPro" id="IPR004088">
    <property type="entry name" value="KH_dom_type_1"/>
</dbReference>
<keyword evidence="6" id="KW-1185">Reference proteome</keyword>
<evidence type="ECO:0000256" key="3">
    <source>
        <dbReference type="SAM" id="MobiDB-lite"/>
    </source>
</evidence>
<reference evidence="5" key="1">
    <citation type="submission" date="2019-10" db="EMBL/GenBank/DDBJ databases">
        <authorList>
            <person name="Zhang R."/>
            <person name="Pan Y."/>
            <person name="Wang J."/>
            <person name="Ma R."/>
            <person name="Yu S."/>
        </authorList>
    </citation>
    <scope>NUCLEOTIDE SEQUENCE</scope>
    <source>
        <strain evidence="5">LA-IB0</strain>
        <tissue evidence="5">Leaf</tissue>
    </source>
</reference>
<feature type="region of interest" description="Disordered" evidence="3">
    <location>
        <begin position="1"/>
        <end position="22"/>
    </location>
</feature>
<protein>
    <recommendedName>
        <fullName evidence="4">K Homology domain-containing protein</fullName>
    </recommendedName>
</protein>